<dbReference type="BioCyc" id="SESP1179773:BN6_RS19445-MONOMER"/>
<dbReference type="KEGG" id="sesp:BN6_40200"/>
<name>K0JYT9_SACES</name>
<organism evidence="1 2">
    <name type="scientific">Saccharothrix espanaensis (strain ATCC 51144 / DSM 44229 / JCM 9112 / NBRC 15066 / NRRL 15764)</name>
    <dbReference type="NCBI Taxonomy" id="1179773"/>
    <lineage>
        <taxon>Bacteria</taxon>
        <taxon>Bacillati</taxon>
        <taxon>Actinomycetota</taxon>
        <taxon>Actinomycetes</taxon>
        <taxon>Pseudonocardiales</taxon>
        <taxon>Pseudonocardiaceae</taxon>
        <taxon>Saccharothrix</taxon>
    </lineage>
</organism>
<dbReference type="OrthoDB" id="3691000at2"/>
<keyword evidence="2" id="KW-1185">Reference proteome</keyword>
<gene>
    <name evidence="1" type="ordered locus">BN6_40200</name>
</gene>
<sequence>MAKTVDLARVEQDARARFTELRTAAPDGQAEEHDARYADILRRARLIAASDGLADAVAAHLVGKGIEVRTDQVRVDPAENDHQVIALACTVGGAPAVLPLHPGATTLRLYPAGTDIVLAQPPLVTVDLPADARAGDHWVGAAAIADALEPHLR</sequence>
<evidence type="ECO:0000313" key="2">
    <source>
        <dbReference type="Proteomes" id="UP000006281"/>
    </source>
</evidence>
<proteinExistence type="predicted"/>
<accession>K0JYT9</accession>
<evidence type="ECO:0000313" key="1">
    <source>
        <dbReference type="EMBL" id="CCH31306.1"/>
    </source>
</evidence>
<dbReference type="HOGENOM" id="CLU_1711956_0_0_11"/>
<dbReference type="PATRIC" id="fig|1179773.3.peg.4023"/>
<dbReference type="Proteomes" id="UP000006281">
    <property type="component" value="Chromosome"/>
</dbReference>
<protein>
    <submittedName>
        <fullName evidence="1">Uncharacterized protein</fullName>
    </submittedName>
</protein>
<reference evidence="1 2" key="1">
    <citation type="journal article" date="2012" name="BMC Genomics">
        <title>Complete genome sequence of Saccharothrix espanaensis DSM 44229T and comparison to the other completely sequenced Pseudonocardiaceae.</title>
        <authorList>
            <person name="Strobel T."/>
            <person name="Al-Dilaimi A."/>
            <person name="Blom J."/>
            <person name="Gessner A."/>
            <person name="Kalinowski J."/>
            <person name="Luzhetska M."/>
            <person name="Puhler A."/>
            <person name="Szczepanowski R."/>
            <person name="Bechthold A."/>
            <person name="Ruckert C."/>
        </authorList>
    </citation>
    <scope>NUCLEOTIDE SEQUENCE [LARGE SCALE GENOMIC DNA]</scope>
    <source>
        <strain evidence="2">ATCC 51144 / DSM 44229 / JCM 9112 / NBRC 15066 / NRRL 15764</strain>
    </source>
</reference>
<dbReference type="EMBL" id="HE804045">
    <property type="protein sequence ID" value="CCH31306.1"/>
    <property type="molecule type" value="Genomic_DNA"/>
</dbReference>
<dbReference type="RefSeq" id="WP_015101418.1">
    <property type="nucleotide sequence ID" value="NC_019673.1"/>
</dbReference>
<dbReference type="AlphaFoldDB" id="K0JYT9"/>